<keyword evidence="1" id="KW-0812">Transmembrane</keyword>
<keyword evidence="1" id="KW-0472">Membrane</keyword>
<name>T1BI30_9ZZZZ</name>
<comment type="caution">
    <text evidence="2">The sequence shown here is derived from an EMBL/GenBank/DDBJ whole genome shotgun (WGS) entry which is preliminary data.</text>
</comment>
<dbReference type="AlphaFoldDB" id="T1BI30"/>
<reference evidence="2" key="1">
    <citation type="submission" date="2013-08" db="EMBL/GenBank/DDBJ databases">
        <authorList>
            <person name="Mendez C."/>
            <person name="Richter M."/>
            <person name="Ferrer M."/>
            <person name="Sanchez J."/>
        </authorList>
    </citation>
    <scope>NUCLEOTIDE SEQUENCE</scope>
</reference>
<reference evidence="2" key="2">
    <citation type="journal article" date="2014" name="ISME J.">
        <title>Microbial stratification in low pH oxic and suboxic macroscopic growths along an acid mine drainage.</title>
        <authorList>
            <person name="Mendez-Garcia C."/>
            <person name="Mesa V."/>
            <person name="Sprenger R.R."/>
            <person name="Richter M."/>
            <person name="Diez M.S."/>
            <person name="Solano J."/>
            <person name="Bargiela R."/>
            <person name="Golyshina O.V."/>
            <person name="Manteca A."/>
            <person name="Ramos J.L."/>
            <person name="Gallego J.R."/>
            <person name="Llorente I."/>
            <person name="Martins Dos Santos V.A."/>
            <person name="Jensen O.N."/>
            <person name="Pelaez A.I."/>
            <person name="Sanchez J."/>
            <person name="Ferrer M."/>
        </authorList>
    </citation>
    <scope>NUCLEOTIDE SEQUENCE</scope>
</reference>
<protein>
    <submittedName>
        <fullName evidence="2">Uncharacterized protein</fullName>
    </submittedName>
</protein>
<evidence type="ECO:0000256" key="1">
    <source>
        <dbReference type="SAM" id="Phobius"/>
    </source>
</evidence>
<feature type="transmembrane region" description="Helical" evidence="1">
    <location>
        <begin position="87"/>
        <end position="105"/>
    </location>
</feature>
<dbReference type="EMBL" id="AUZY01003418">
    <property type="protein sequence ID" value="EQD69317.1"/>
    <property type="molecule type" value="Genomic_DNA"/>
</dbReference>
<sequence length="106" mass="12173">IKKAKKHKAVQTFPSREGWINLYPEIQRVIVNIENPYITGVEGFFILESSLDIEPENILGLYKQRDAAEKVIRAMKEGGELRPIRHWNKYAIMGALFICFLATAII</sequence>
<feature type="non-terminal residue" evidence="2">
    <location>
        <position position="1"/>
    </location>
</feature>
<accession>T1BI30</accession>
<gene>
    <name evidence="2" type="ORF">B1B_05400</name>
</gene>
<keyword evidence="1" id="KW-1133">Transmembrane helix</keyword>
<proteinExistence type="predicted"/>
<organism evidence="2">
    <name type="scientific">mine drainage metagenome</name>
    <dbReference type="NCBI Taxonomy" id="410659"/>
    <lineage>
        <taxon>unclassified sequences</taxon>
        <taxon>metagenomes</taxon>
        <taxon>ecological metagenomes</taxon>
    </lineage>
</organism>
<evidence type="ECO:0000313" key="2">
    <source>
        <dbReference type="EMBL" id="EQD69317.1"/>
    </source>
</evidence>